<dbReference type="InterPro" id="IPR001753">
    <property type="entry name" value="Enoyl-CoA_hydra/iso"/>
</dbReference>
<dbReference type="PANTHER" id="PTHR43459">
    <property type="entry name" value="ENOYL-COA HYDRATASE"/>
    <property type="match status" value="1"/>
</dbReference>
<evidence type="ECO:0000313" key="2">
    <source>
        <dbReference type="EMBL" id="SOC16748.1"/>
    </source>
</evidence>
<dbReference type="OrthoDB" id="9775794at2"/>
<evidence type="ECO:0000313" key="3">
    <source>
        <dbReference type="Proteomes" id="UP000219636"/>
    </source>
</evidence>
<evidence type="ECO:0000256" key="1">
    <source>
        <dbReference type="ARBA" id="ARBA00005254"/>
    </source>
</evidence>
<organism evidence="2 3">
    <name type="scientific">Ureibacillus xyleni</name>
    <dbReference type="NCBI Taxonomy" id="614648"/>
    <lineage>
        <taxon>Bacteria</taxon>
        <taxon>Bacillati</taxon>
        <taxon>Bacillota</taxon>
        <taxon>Bacilli</taxon>
        <taxon>Bacillales</taxon>
        <taxon>Caryophanaceae</taxon>
        <taxon>Ureibacillus</taxon>
    </lineage>
</organism>
<reference evidence="3" key="1">
    <citation type="submission" date="2017-08" db="EMBL/GenBank/DDBJ databases">
        <authorList>
            <person name="Varghese N."/>
            <person name="Submissions S."/>
        </authorList>
    </citation>
    <scope>NUCLEOTIDE SEQUENCE [LARGE SCALE GENOMIC DNA]</scope>
    <source>
        <strain evidence="3">JC22</strain>
    </source>
</reference>
<dbReference type="AlphaFoldDB" id="A0A285TAZ1"/>
<dbReference type="PANTHER" id="PTHR43459:SF1">
    <property type="entry name" value="EG:BACN32G11.4 PROTEIN"/>
    <property type="match status" value="1"/>
</dbReference>
<dbReference type="Pfam" id="PF00378">
    <property type="entry name" value="ECH_1"/>
    <property type="match status" value="1"/>
</dbReference>
<dbReference type="RefSeq" id="WP_097074166.1">
    <property type="nucleotide sequence ID" value="NZ_OBMQ01000009.1"/>
</dbReference>
<dbReference type="Gene3D" id="1.10.12.10">
    <property type="entry name" value="Lyase 2-enoyl-coa Hydratase, Chain A, domain 2"/>
    <property type="match status" value="1"/>
</dbReference>
<proteinExistence type="inferred from homology"/>
<dbReference type="NCBIfam" id="NF005804">
    <property type="entry name" value="PRK07659.1"/>
    <property type="match status" value="1"/>
</dbReference>
<dbReference type="CDD" id="cd06558">
    <property type="entry name" value="crotonase-like"/>
    <property type="match status" value="1"/>
</dbReference>
<comment type="similarity">
    <text evidence="1">Belongs to the enoyl-CoA hydratase/isomerase family.</text>
</comment>
<dbReference type="InterPro" id="IPR014748">
    <property type="entry name" value="Enoyl-CoA_hydra_C"/>
</dbReference>
<keyword evidence="3" id="KW-1185">Reference proteome</keyword>
<dbReference type="GO" id="GO:0003824">
    <property type="term" value="F:catalytic activity"/>
    <property type="evidence" value="ECO:0007669"/>
    <property type="project" value="UniProtKB-ARBA"/>
</dbReference>
<gene>
    <name evidence="2" type="ORF">SAMN05880501_10995</name>
</gene>
<accession>A0A285TAZ1</accession>
<sequence length="260" mass="28718">MAYETIKVEIADRRATLTFNRPDAANTLNLLMMQELADCFEFLKDNPEVQILVIKGEGKVFSAGGDIKMMLTSGDPMDFEIIMGYLSRMIQALYQLPMVTIAQIHGAAAGLGFSIALGCDVIVAEEKSKLAMNFIGVGLVPDGGGHFFMKERVGVPKAKQMIWQGSILEPKEALKIGLIDHIAEENEVEAVVDQLVGKFLASPILAVLETKAILHSQKFPELQNVLIAEAEAQKRMRKTEDHLEGIKAFIEKRTQQFKGK</sequence>
<protein>
    <submittedName>
        <fullName evidence="2">Enoyl-CoA hydratase/carnithine racemase</fullName>
    </submittedName>
</protein>
<dbReference type="Gene3D" id="3.90.226.10">
    <property type="entry name" value="2-enoyl-CoA Hydratase, Chain A, domain 1"/>
    <property type="match status" value="1"/>
</dbReference>
<dbReference type="SUPFAM" id="SSF52096">
    <property type="entry name" value="ClpP/crotonase"/>
    <property type="match status" value="1"/>
</dbReference>
<dbReference type="InterPro" id="IPR029045">
    <property type="entry name" value="ClpP/crotonase-like_dom_sf"/>
</dbReference>
<dbReference type="Proteomes" id="UP000219636">
    <property type="component" value="Unassembled WGS sequence"/>
</dbReference>
<dbReference type="EMBL" id="OBMQ01000009">
    <property type="protein sequence ID" value="SOC16748.1"/>
    <property type="molecule type" value="Genomic_DNA"/>
</dbReference>
<name>A0A285TAZ1_9BACL</name>